<comment type="caution">
    <text evidence="1">The sequence shown here is derived from an EMBL/GenBank/DDBJ whole genome shotgun (WGS) entry which is preliminary data.</text>
</comment>
<evidence type="ECO:0000313" key="2">
    <source>
        <dbReference type="Proteomes" id="UP000663842"/>
    </source>
</evidence>
<accession>A0A819KA58</accession>
<feature type="non-terminal residue" evidence="1">
    <location>
        <position position="1"/>
    </location>
</feature>
<dbReference type="AlphaFoldDB" id="A0A819KA58"/>
<reference evidence="1" key="1">
    <citation type="submission" date="2021-02" db="EMBL/GenBank/DDBJ databases">
        <authorList>
            <person name="Nowell W R."/>
        </authorList>
    </citation>
    <scope>NUCLEOTIDE SEQUENCE</scope>
</reference>
<proteinExistence type="predicted"/>
<protein>
    <submittedName>
        <fullName evidence="1">Uncharacterized protein</fullName>
    </submittedName>
</protein>
<dbReference type="EMBL" id="CAJOBF010001389">
    <property type="protein sequence ID" value="CAF3945645.1"/>
    <property type="molecule type" value="Genomic_DNA"/>
</dbReference>
<evidence type="ECO:0000313" key="1">
    <source>
        <dbReference type="EMBL" id="CAF3945645.1"/>
    </source>
</evidence>
<gene>
    <name evidence="1" type="ORF">UXM345_LOCUS13032</name>
</gene>
<sequence length="57" mass="6868">LKMISERPLKGFQITKQKWWSDVIELDSKDNEKEKQEYFDTIFGEDCLQAMKQTLQK</sequence>
<name>A0A819KA58_9BILA</name>
<dbReference type="Proteomes" id="UP000663842">
    <property type="component" value="Unassembled WGS sequence"/>
</dbReference>
<organism evidence="1 2">
    <name type="scientific">Rotaria magnacalcarata</name>
    <dbReference type="NCBI Taxonomy" id="392030"/>
    <lineage>
        <taxon>Eukaryota</taxon>
        <taxon>Metazoa</taxon>
        <taxon>Spiralia</taxon>
        <taxon>Gnathifera</taxon>
        <taxon>Rotifera</taxon>
        <taxon>Eurotatoria</taxon>
        <taxon>Bdelloidea</taxon>
        <taxon>Philodinida</taxon>
        <taxon>Philodinidae</taxon>
        <taxon>Rotaria</taxon>
    </lineage>
</organism>